<protein>
    <recommendedName>
        <fullName evidence="2">DUF6533 domain-containing protein</fullName>
    </recommendedName>
</protein>
<accession>A0ABR3JCQ0</accession>
<feature type="transmembrane region" description="Helical" evidence="1">
    <location>
        <begin position="190"/>
        <end position="214"/>
    </location>
</feature>
<name>A0ABR3JCQ0_9AGAR</name>
<keyword evidence="1" id="KW-0472">Membrane</keyword>
<dbReference type="InterPro" id="IPR045340">
    <property type="entry name" value="DUF6533"/>
</dbReference>
<feature type="transmembrane region" description="Helical" evidence="1">
    <location>
        <begin position="134"/>
        <end position="153"/>
    </location>
</feature>
<evidence type="ECO:0000313" key="3">
    <source>
        <dbReference type="EMBL" id="KAL0953265.1"/>
    </source>
</evidence>
<evidence type="ECO:0000313" key="4">
    <source>
        <dbReference type="Proteomes" id="UP001556367"/>
    </source>
</evidence>
<gene>
    <name evidence="3" type="ORF">HGRIS_004515</name>
</gene>
<feature type="transmembrane region" description="Helical" evidence="1">
    <location>
        <begin position="41"/>
        <end position="57"/>
    </location>
</feature>
<feature type="transmembrane region" description="Helical" evidence="1">
    <location>
        <begin position="107"/>
        <end position="128"/>
    </location>
</feature>
<keyword evidence="4" id="KW-1185">Reference proteome</keyword>
<evidence type="ECO:0000259" key="2">
    <source>
        <dbReference type="Pfam" id="PF20151"/>
    </source>
</evidence>
<sequence length="337" mass="36671">MAIAQLDQVFDCLRGQRTTTVSGKISSGGTRSPKKSANDKSVAYVAAVIYLYDYLLTVETEFRCMWFSSRRFSIGRLLFLLARYGGLVSASLCLLPQTVITGNILTCFRFLTIVSSDVILSVRTWAIWARHRNIAVLLVLLSIAALVPCIVVLSRDIPTSTLAPPIILPSSKSSLPACPVVISDAKNLWIVPYIAAMCYEGASLILTLIAVLGWRRQVSSVNRSPLIDVLWLDAVQYFVFMFALSIVNICLVLSVGLSQLRPVGSQLQTVLHSIVSSRVVMHLASLGNETVPGDSLMTGGICFAPNSHSGHTRSGDIEDRAVVVFCSVEFSEDGQQV</sequence>
<evidence type="ECO:0000256" key="1">
    <source>
        <dbReference type="SAM" id="Phobius"/>
    </source>
</evidence>
<reference evidence="4" key="1">
    <citation type="submission" date="2024-06" db="EMBL/GenBank/DDBJ databases">
        <title>Multi-omics analyses provide insights into the biosynthesis of the anticancer antibiotic pleurotin in Hohenbuehelia grisea.</title>
        <authorList>
            <person name="Weaver J.A."/>
            <person name="Alberti F."/>
        </authorList>
    </citation>
    <scope>NUCLEOTIDE SEQUENCE [LARGE SCALE GENOMIC DNA]</scope>
    <source>
        <strain evidence="4">T-177</strain>
    </source>
</reference>
<dbReference type="EMBL" id="JASNQZ010000008">
    <property type="protein sequence ID" value="KAL0953265.1"/>
    <property type="molecule type" value="Genomic_DNA"/>
</dbReference>
<comment type="caution">
    <text evidence="3">The sequence shown here is derived from an EMBL/GenBank/DDBJ whole genome shotgun (WGS) entry which is preliminary data.</text>
</comment>
<keyword evidence="1" id="KW-1133">Transmembrane helix</keyword>
<organism evidence="3 4">
    <name type="scientific">Hohenbuehelia grisea</name>
    <dbReference type="NCBI Taxonomy" id="104357"/>
    <lineage>
        <taxon>Eukaryota</taxon>
        <taxon>Fungi</taxon>
        <taxon>Dikarya</taxon>
        <taxon>Basidiomycota</taxon>
        <taxon>Agaricomycotina</taxon>
        <taxon>Agaricomycetes</taxon>
        <taxon>Agaricomycetidae</taxon>
        <taxon>Agaricales</taxon>
        <taxon>Pleurotineae</taxon>
        <taxon>Pleurotaceae</taxon>
        <taxon>Hohenbuehelia</taxon>
    </lineage>
</organism>
<feature type="domain" description="DUF6533" evidence="2">
    <location>
        <begin position="45"/>
        <end position="88"/>
    </location>
</feature>
<proteinExistence type="predicted"/>
<feature type="transmembrane region" description="Helical" evidence="1">
    <location>
        <begin position="234"/>
        <end position="257"/>
    </location>
</feature>
<feature type="transmembrane region" description="Helical" evidence="1">
    <location>
        <begin position="77"/>
        <end position="95"/>
    </location>
</feature>
<dbReference type="Proteomes" id="UP001556367">
    <property type="component" value="Unassembled WGS sequence"/>
</dbReference>
<keyword evidence="1" id="KW-0812">Transmembrane</keyword>
<dbReference type="Pfam" id="PF20151">
    <property type="entry name" value="DUF6533"/>
    <property type="match status" value="1"/>
</dbReference>